<dbReference type="AlphaFoldDB" id="A0A1R3H7F1"/>
<accession>A0A1R3H7F1</accession>
<proteinExistence type="predicted"/>
<dbReference type="Proteomes" id="UP000187203">
    <property type="component" value="Unassembled WGS sequence"/>
</dbReference>
<comment type="caution">
    <text evidence="1">The sequence shown here is derived from an EMBL/GenBank/DDBJ whole genome shotgun (WGS) entry which is preliminary data.</text>
</comment>
<sequence length="273" mass="31159">MDAHDSASAKSIRLTYYSPMEDLDNDMLTEIFVRIPCTKAVCLQIRVQALAGNSRIWNVFSFETGAWEHIKYGSSEDSVMLISMLLSQYGAIGCDTSTMKLCHLKGEARNTPMRDTMQRDLNRRIDSRCNGICCRIFREVSRSCYDKYGKEYCFTVTDATDYKFIVSLDEDEVDDVKIDPKTRRLHDLVRNCIGNRKVSRLKPFAVHPSDRDVVFLNTPKLVFSFSLKTEELKLVGKGPVDNLDPRMVFPIELPWWPTPIPCFPTSFGGEGII</sequence>
<gene>
    <name evidence="1" type="ORF">COLO4_30693</name>
</gene>
<protein>
    <submittedName>
        <fullName evidence="1">Uncharacterized protein</fullName>
    </submittedName>
</protein>
<name>A0A1R3H7F1_9ROSI</name>
<dbReference type="OrthoDB" id="1157305at2759"/>
<reference evidence="2" key="1">
    <citation type="submission" date="2013-09" db="EMBL/GenBank/DDBJ databases">
        <title>Corchorus olitorius genome sequencing.</title>
        <authorList>
            <person name="Alam M."/>
            <person name="Haque M.S."/>
            <person name="Islam M.S."/>
            <person name="Emdad E.M."/>
            <person name="Islam M.M."/>
            <person name="Ahmed B."/>
            <person name="Halim A."/>
            <person name="Hossen Q.M.M."/>
            <person name="Hossain M.Z."/>
            <person name="Ahmed R."/>
            <person name="Khan M.M."/>
            <person name="Islam R."/>
            <person name="Rashid M.M."/>
            <person name="Khan S.A."/>
            <person name="Rahman M.S."/>
            <person name="Alam M."/>
            <person name="Yahiya A.S."/>
            <person name="Khan M.S."/>
            <person name="Azam M.S."/>
            <person name="Haque T."/>
            <person name="Lashkar M.Z.H."/>
            <person name="Akhand A.I."/>
            <person name="Morshed G."/>
            <person name="Roy S."/>
            <person name="Uddin K.S."/>
            <person name="Rabeya T."/>
            <person name="Hossain A.S."/>
            <person name="Chowdhury A."/>
            <person name="Snigdha A.R."/>
            <person name="Mortoza M.S."/>
            <person name="Matin S.A."/>
            <person name="Hoque S.M.E."/>
            <person name="Islam M.K."/>
            <person name="Roy D.K."/>
            <person name="Haider R."/>
            <person name="Moosa M.M."/>
            <person name="Elias S.M."/>
            <person name="Hasan A.M."/>
            <person name="Jahan S."/>
            <person name="Shafiuddin M."/>
            <person name="Mahmood N."/>
            <person name="Shommy N.S."/>
        </authorList>
    </citation>
    <scope>NUCLEOTIDE SEQUENCE [LARGE SCALE GENOMIC DNA]</scope>
    <source>
        <strain evidence="2">cv. O-4</strain>
    </source>
</reference>
<organism evidence="1 2">
    <name type="scientific">Corchorus olitorius</name>
    <dbReference type="NCBI Taxonomy" id="93759"/>
    <lineage>
        <taxon>Eukaryota</taxon>
        <taxon>Viridiplantae</taxon>
        <taxon>Streptophyta</taxon>
        <taxon>Embryophyta</taxon>
        <taxon>Tracheophyta</taxon>
        <taxon>Spermatophyta</taxon>
        <taxon>Magnoliopsida</taxon>
        <taxon>eudicotyledons</taxon>
        <taxon>Gunneridae</taxon>
        <taxon>Pentapetalae</taxon>
        <taxon>rosids</taxon>
        <taxon>malvids</taxon>
        <taxon>Malvales</taxon>
        <taxon>Malvaceae</taxon>
        <taxon>Grewioideae</taxon>
        <taxon>Apeibeae</taxon>
        <taxon>Corchorus</taxon>
    </lineage>
</organism>
<evidence type="ECO:0000313" key="2">
    <source>
        <dbReference type="Proteomes" id="UP000187203"/>
    </source>
</evidence>
<evidence type="ECO:0000313" key="1">
    <source>
        <dbReference type="EMBL" id="OMO66213.1"/>
    </source>
</evidence>
<dbReference type="EMBL" id="AWUE01020774">
    <property type="protein sequence ID" value="OMO66213.1"/>
    <property type="molecule type" value="Genomic_DNA"/>
</dbReference>
<keyword evidence="2" id="KW-1185">Reference proteome</keyword>